<dbReference type="HAMAP" id="MF_01006">
    <property type="entry name" value="Undec_diphosphatase"/>
    <property type="match status" value="1"/>
</dbReference>
<evidence type="ECO:0000256" key="5">
    <source>
        <dbReference type="ARBA" id="ARBA00022475"/>
    </source>
</evidence>
<dbReference type="NCBIfam" id="NF001389">
    <property type="entry name" value="PRK00281.1-2"/>
    <property type="match status" value="1"/>
</dbReference>
<dbReference type="NCBIfam" id="NF001390">
    <property type="entry name" value="PRK00281.1-4"/>
    <property type="match status" value="1"/>
</dbReference>
<keyword evidence="7 14" id="KW-0378">Hydrolase</keyword>
<comment type="miscellaneous">
    <text evidence="14">Bacitracin is thought to be involved in the inhibition of peptidoglycan synthesis by sequestering undecaprenyl diphosphate, thereby reducing the pool of lipid carrier available.</text>
</comment>
<evidence type="ECO:0000313" key="16">
    <source>
        <dbReference type="Proteomes" id="UP000298216"/>
    </source>
</evidence>
<keyword evidence="9 14" id="KW-0472">Membrane</keyword>
<proteinExistence type="inferred from homology"/>
<gene>
    <name evidence="14" type="primary">uppP</name>
    <name evidence="15" type="ORF">EGY25_04635</name>
</gene>
<comment type="function">
    <text evidence="14">Catalyzes the dephosphorylation of undecaprenyl diphosphate (UPP). Confers resistance to bacitracin.</text>
</comment>
<comment type="caution">
    <text evidence="15">The sequence shown here is derived from an EMBL/GenBank/DDBJ whole genome shotgun (WGS) entry which is preliminary data.</text>
</comment>
<evidence type="ECO:0000256" key="14">
    <source>
        <dbReference type="HAMAP-Rule" id="MF_01006"/>
    </source>
</evidence>
<comment type="catalytic activity">
    <reaction evidence="13 14">
        <text>di-trans,octa-cis-undecaprenyl diphosphate + H2O = di-trans,octa-cis-undecaprenyl phosphate + phosphate + H(+)</text>
        <dbReference type="Rhea" id="RHEA:28094"/>
        <dbReference type="ChEBI" id="CHEBI:15377"/>
        <dbReference type="ChEBI" id="CHEBI:15378"/>
        <dbReference type="ChEBI" id="CHEBI:43474"/>
        <dbReference type="ChEBI" id="CHEBI:58405"/>
        <dbReference type="ChEBI" id="CHEBI:60392"/>
        <dbReference type="EC" id="3.6.1.27"/>
    </reaction>
</comment>
<accession>A0A4Y9RZM4</accession>
<organism evidence="15 16">
    <name type="scientific">Brevundimonas intermedia</name>
    <dbReference type="NCBI Taxonomy" id="74315"/>
    <lineage>
        <taxon>Bacteria</taxon>
        <taxon>Pseudomonadati</taxon>
        <taxon>Pseudomonadota</taxon>
        <taxon>Alphaproteobacteria</taxon>
        <taxon>Caulobacterales</taxon>
        <taxon>Caulobacteraceae</taxon>
        <taxon>Brevundimonas</taxon>
    </lineage>
</organism>
<dbReference type="OrthoDB" id="9808289at2"/>
<keyword evidence="5 14" id="KW-1003">Cell membrane</keyword>
<dbReference type="EC" id="3.6.1.27" evidence="3 14"/>
<comment type="similarity">
    <text evidence="2 14">Belongs to the UppP family.</text>
</comment>
<keyword evidence="8 14" id="KW-1133">Transmembrane helix</keyword>
<dbReference type="NCBIfam" id="TIGR00753">
    <property type="entry name" value="undec_PP_bacA"/>
    <property type="match status" value="1"/>
</dbReference>
<evidence type="ECO:0000256" key="4">
    <source>
        <dbReference type="ARBA" id="ARBA00021581"/>
    </source>
</evidence>
<dbReference type="GO" id="GO:0008360">
    <property type="term" value="P:regulation of cell shape"/>
    <property type="evidence" value="ECO:0007669"/>
    <property type="project" value="UniProtKB-KW"/>
</dbReference>
<evidence type="ECO:0000256" key="2">
    <source>
        <dbReference type="ARBA" id="ARBA00010621"/>
    </source>
</evidence>
<evidence type="ECO:0000256" key="3">
    <source>
        <dbReference type="ARBA" id="ARBA00012374"/>
    </source>
</evidence>
<evidence type="ECO:0000256" key="7">
    <source>
        <dbReference type="ARBA" id="ARBA00022801"/>
    </source>
</evidence>
<dbReference type="GO" id="GO:0050380">
    <property type="term" value="F:undecaprenyl-diphosphatase activity"/>
    <property type="evidence" value="ECO:0007669"/>
    <property type="project" value="UniProtKB-UniRule"/>
</dbReference>
<keyword evidence="14" id="KW-0961">Cell wall biogenesis/degradation</keyword>
<dbReference type="PANTHER" id="PTHR30622:SF3">
    <property type="entry name" value="UNDECAPRENYL-DIPHOSPHATASE"/>
    <property type="match status" value="1"/>
</dbReference>
<dbReference type="RefSeq" id="WP_135193867.1">
    <property type="nucleotide sequence ID" value="NZ_SPVH01000002.1"/>
</dbReference>
<dbReference type="AlphaFoldDB" id="A0A4Y9RZM4"/>
<evidence type="ECO:0000256" key="1">
    <source>
        <dbReference type="ARBA" id="ARBA00004651"/>
    </source>
</evidence>
<keyword evidence="14" id="KW-0573">Peptidoglycan synthesis</keyword>
<feature type="transmembrane region" description="Helical" evidence="14">
    <location>
        <begin position="215"/>
        <end position="236"/>
    </location>
</feature>
<evidence type="ECO:0000313" key="15">
    <source>
        <dbReference type="EMBL" id="TFW14482.1"/>
    </source>
</evidence>
<evidence type="ECO:0000256" key="13">
    <source>
        <dbReference type="ARBA" id="ARBA00047594"/>
    </source>
</evidence>
<dbReference type="Pfam" id="PF02673">
    <property type="entry name" value="BacA"/>
    <property type="match status" value="1"/>
</dbReference>
<dbReference type="Proteomes" id="UP000298216">
    <property type="component" value="Unassembled WGS sequence"/>
</dbReference>
<feature type="transmembrane region" description="Helical" evidence="14">
    <location>
        <begin position="248"/>
        <end position="265"/>
    </location>
</feature>
<feature type="transmembrane region" description="Helical" evidence="14">
    <location>
        <begin position="105"/>
        <end position="126"/>
    </location>
</feature>
<dbReference type="InterPro" id="IPR003824">
    <property type="entry name" value="UppP"/>
</dbReference>
<evidence type="ECO:0000256" key="12">
    <source>
        <dbReference type="ARBA" id="ARBA00032932"/>
    </source>
</evidence>
<dbReference type="GO" id="GO:0071555">
    <property type="term" value="P:cell wall organization"/>
    <property type="evidence" value="ECO:0007669"/>
    <property type="project" value="UniProtKB-KW"/>
</dbReference>
<protein>
    <recommendedName>
        <fullName evidence="4 14">Undecaprenyl-diphosphatase</fullName>
        <ecNumber evidence="3 14">3.6.1.27</ecNumber>
    </recommendedName>
    <alternativeName>
        <fullName evidence="12 14">Bacitracin resistance protein</fullName>
    </alternativeName>
    <alternativeName>
        <fullName evidence="11 14">Undecaprenyl pyrophosphate phosphatase</fullName>
    </alternativeName>
</protein>
<feature type="transmembrane region" description="Helical" evidence="14">
    <location>
        <begin position="146"/>
        <end position="163"/>
    </location>
</feature>
<keyword evidence="10 14" id="KW-0046">Antibiotic resistance</keyword>
<dbReference type="GO" id="GO:0005886">
    <property type="term" value="C:plasma membrane"/>
    <property type="evidence" value="ECO:0007669"/>
    <property type="project" value="UniProtKB-SubCell"/>
</dbReference>
<dbReference type="PANTHER" id="PTHR30622">
    <property type="entry name" value="UNDECAPRENYL-DIPHOSPHATASE"/>
    <property type="match status" value="1"/>
</dbReference>
<evidence type="ECO:0000256" key="8">
    <source>
        <dbReference type="ARBA" id="ARBA00022989"/>
    </source>
</evidence>
<evidence type="ECO:0000256" key="10">
    <source>
        <dbReference type="ARBA" id="ARBA00023251"/>
    </source>
</evidence>
<dbReference type="GO" id="GO:0046677">
    <property type="term" value="P:response to antibiotic"/>
    <property type="evidence" value="ECO:0007669"/>
    <property type="project" value="UniProtKB-UniRule"/>
</dbReference>
<keyword evidence="16" id="KW-1185">Reference proteome</keyword>
<evidence type="ECO:0000256" key="9">
    <source>
        <dbReference type="ARBA" id="ARBA00023136"/>
    </source>
</evidence>
<dbReference type="GO" id="GO:0009252">
    <property type="term" value="P:peptidoglycan biosynthetic process"/>
    <property type="evidence" value="ECO:0007669"/>
    <property type="project" value="UniProtKB-KW"/>
</dbReference>
<keyword evidence="6 14" id="KW-0812">Transmembrane</keyword>
<feature type="transmembrane region" description="Helical" evidence="14">
    <location>
        <begin position="43"/>
        <end position="61"/>
    </location>
</feature>
<dbReference type="EMBL" id="SPVH01000002">
    <property type="protein sequence ID" value="TFW14482.1"/>
    <property type="molecule type" value="Genomic_DNA"/>
</dbReference>
<sequence>MSDWLAAIILGLVEGLTEFIPVSSTGHMLLLGHFMGFESSGKTFEIVIQLGALLAIVSIYFKRLWALATRWPFDPEARRFLIGLLVAFAPAVVIGFLAYDYIKTVLFETPQVVCVALIVGGVILLLLDRMDKRPKWLDAEAYPMRIYFLIGLFQCLAMIPGVSRSGATIAGGLLLKTDKRSAAEFSFFLALPTMGAAVAYDLFKNHKTLDFSDVGLIAVGFVVAFLSALAVVRFLLDFVSRRGFGVFAWWRIVVGVVGLALLQAGF</sequence>
<evidence type="ECO:0000256" key="11">
    <source>
        <dbReference type="ARBA" id="ARBA00032707"/>
    </source>
</evidence>
<feature type="transmembrane region" description="Helical" evidence="14">
    <location>
        <begin position="81"/>
        <end position="99"/>
    </location>
</feature>
<reference evidence="15 16" key="1">
    <citation type="submission" date="2019-03" db="EMBL/GenBank/DDBJ databases">
        <title>Draft genome of Brevundimonas sp. a heavy metal resistant soil bacteria.</title>
        <authorList>
            <person name="Soto J."/>
        </authorList>
    </citation>
    <scope>NUCLEOTIDE SEQUENCE [LARGE SCALE GENOMIC DNA]</scope>
    <source>
        <strain evidence="15 16">B-10</strain>
    </source>
</reference>
<keyword evidence="14" id="KW-0133">Cell shape</keyword>
<comment type="subcellular location">
    <subcellularLocation>
        <location evidence="1 14">Cell membrane</location>
        <topology evidence="1 14">Multi-pass membrane protein</topology>
    </subcellularLocation>
</comment>
<evidence type="ECO:0000256" key="6">
    <source>
        <dbReference type="ARBA" id="ARBA00022692"/>
    </source>
</evidence>
<name>A0A4Y9RZM4_9CAUL</name>